<dbReference type="Pfam" id="PF14528">
    <property type="entry name" value="LAGLIDADG_3"/>
    <property type="match status" value="1"/>
</dbReference>
<dbReference type="GO" id="GO:0016539">
    <property type="term" value="P:intein-mediated protein splicing"/>
    <property type="evidence" value="ECO:0007669"/>
    <property type="project" value="InterPro"/>
</dbReference>
<reference evidence="2" key="1">
    <citation type="journal article" date="2015" name="Nature">
        <title>Complex archaea that bridge the gap between prokaryotes and eukaryotes.</title>
        <authorList>
            <person name="Spang A."/>
            <person name="Saw J.H."/>
            <person name="Jorgensen S.L."/>
            <person name="Zaremba-Niedzwiedzka K."/>
            <person name="Martijn J."/>
            <person name="Lind A.E."/>
            <person name="van Eijk R."/>
            <person name="Schleper C."/>
            <person name="Guy L."/>
            <person name="Ettema T.J."/>
        </authorList>
    </citation>
    <scope>NUCLEOTIDE SEQUENCE</scope>
</reference>
<dbReference type="EMBL" id="LAZR01022279">
    <property type="protein sequence ID" value="KKL82433.1"/>
    <property type="molecule type" value="Genomic_DNA"/>
</dbReference>
<evidence type="ECO:0000313" key="2">
    <source>
        <dbReference type="EMBL" id="KKL82433.1"/>
    </source>
</evidence>
<dbReference type="SUPFAM" id="SSF55608">
    <property type="entry name" value="Homing endonucleases"/>
    <property type="match status" value="1"/>
</dbReference>
<organism evidence="2">
    <name type="scientific">marine sediment metagenome</name>
    <dbReference type="NCBI Taxonomy" id="412755"/>
    <lineage>
        <taxon>unclassified sequences</taxon>
        <taxon>metagenomes</taxon>
        <taxon>ecological metagenomes</taxon>
    </lineage>
</organism>
<accession>A0A0F9F824</accession>
<dbReference type="GO" id="GO:0004519">
    <property type="term" value="F:endonuclease activity"/>
    <property type="evidence" value="ECO:0007669"/>
    <property type="project" value="InterPro"/>
</dbReference>
<dbReference type="InterPro" id="IPR027434">
    <property type="entry name" value="Homing_endonucl"/>
</dbReference>
<feature type="domain" description="DOD-type homing endonuclease" evidence="1">
    <location>
        <begin position="79"/>
        <end position="235"/>
    </location>
</feature>
<dbReference type="InterPro" id="IPR004042">
    <property type="entry name" value="Intein_endonuc_central"/>
</dbReference>
<proteinExistence type="predicted"/>
<sequence length="281" mass="32983">MSKKLSISENYLRNELRKEQRLLSEKTYNELCALINKTFDKFIIKKLNDNWGKIKGGKISKGKTKEITIPKDSEELAEFYGAMLGDGNSYRKKYYESRNNKRGVYAIRIVGDSRLDKEYLLNYIKPIIENLFKVKVIVKFYTNKNAMHLESHGTKLIEFLEIKGFKPGNKIKNKLRIPNWIKSNKNYLKVCLRGLYDTDGSVYKLTNQNSHQICFTNANQNLLQDIRNSLLLLKINCSKISNKDIYITKKLEQRKFLKLIGFRNDRHLKKVKMWNLDSPVV</sequence>
<dbReference type="InterPro" id="IPR006142">
    <property type="entry name" value="INTEIN"/>
</dbReference>
<comment type="caution">
    <text evidence="2">The sequence shown here is derived from an EMBL/GenBank/DDBJ whole genome shotgun (WGS) entry which is preliminary data.</text>
</comment>
<dbReference type="Gene3D" id="3.10.28.10">
    <property type="entry name" value="Homing endonucleases"/>
    <property type="match status" value="1"/>
</dbReference>
<gene>
    <name evidence="2" type="ORF">LCGC14_1984800</name>
</gene>
<protein>
    <recommendedName>
        <fullName evidence="1">DOD-type homing endonuclease domain-containing protein</fullName>
    </recommendedName>
</protein>
<dbReference type="InterPro" id="IPR004860">
    <property type="entry name" value="LAGLIDADG_dom"/>
</dbReference>
<dbReference type="PRINTS" id="PR00379">
    <property type="entry name" value="INTEIN"/>
</dbReference>
<evidence type="ECO:0000259" key="1">
    <source>
        <dbReference type="PROSITE" id="PS50819"/>
    </source>
</evidence>
<dbReference type="AlphaFoldDB" id="A0A0F9F824"/>
<dbReference type="PROSITE" id="PS50819">
    <property type="entry name" value="INTEIN_ENDONUCLEASE"/>
    <property type="match status" value="1"/>
</dbReference>
<name>A0A0F9F824_9ZZZZ</name>